<keyword evidence="3" id="KW-1185">Reference proteome</keyword>
<dbReference type="InterPro" id="IPR057744">
    <property type="entry name" value="OTAase-like"/>
</dbReference>
<gene>
    <name evidence="2" type="ORF">CCHR01_03732</name>
</gene>
<reference evidence="2" key="1">
    <citation type="submission" date="2023-01" db="EMBL/GenBank/DDBJ databases">
        <title>Colletotrichum chrysophilum M932 genome sequence.</title>
        <authorList>
            <person name="Baroncelli R."/>
        </authorList>
    </citation>
    <scope>NUCLEOTIDE SEQUENCE</scope>
    <source>
        <strain evidence="2">M932</strain>
    </source>
</reference>
<dbReference type="GO" id="GO:0016810">
    <property type="term" value="F:hydrolase activity, acting on carbon-nitrogen (but not peptide) bonds"/>
    <property type="evidence" value="ECO:0007669"/>
    <property type="project" value="InterPro"/>
</dbReference>
<name>A0AAD9ASA2_9PEZI</name>
<organism evidence="2 3">
    <name type="scientific">Colletotrichum chrysophilum</name>
    <dbReference type="NCBI Taxonomy" id="1836956"/>
    <lineage>
        <taxon>Eukaryota</taxon>
        <taxon>Fungi</taxon>
        <taxon>Dikarya</taxon>
        <taxon>Ascomycota</taxon>
        <taxon>Pezizomycotina</taxon>
        <taxon>Sordariomycetes</taxon>
        <taxon>Hypocreomycetidae</taxon>
        <taxon>Glomerellales</taxon>
        <taxon>Glomerellaceae</taxon>
        <taxon>Colletotrichum</taxon>
        <taxon>Colletotrichum gloeosporioides species complex</taxon>
    </lineage>
</organism>
<dbReference type="EMBL" id="JAQOWY010000051">
    <property type="protein sequence ID" value="KAK1853631.1"/>
    <property type="molecule type" value="Genomic_DNA"/>
</dbReference>
<dbReference type="Gene3D" id="3.20.20.140">
    <property type="entry name" value="Metal-dependent hydrolases"/>
    <property type="match status" value="1"/>
</dbReference>
<dbReference type="Gene3D" id="2.30.40.10">
    <property type="entry name" value="Urease, subunit C, domain 1"/>
    <property type="match status" value="1"/>
</dbReference>
<dbReference type="InterPro" id="IPR032466">
    <property type="entry name" value="Metal_Hydrolase"/>
</dbReference>
<accession>A0AAD9ASA2</accession>
<dbReference type="SUPFAM" id="SSF51338">
    <property type="entry name" value="Composite domain of metallo-dependent hydrolases"/>
    <property type="match status" value="1"/>
</dbReference>
<sequence>MATSSHVSWPQGRYTAWGPTKNSQAVPRNVAYIDNLKLDPKLQPRDYHIHGSNKGSKILFTEVQILESTGRQPYPGDVLIEDERITHVGTVPGKEELKSDPCVTVFHGQGRTLMSGLGDAHAHLTWNGGDLARLGDLPVEEHVLLTIKSAKCFLDSGYTMCFGAAAAKDRLDVVIRDAINSGDIPGPRYLANAREIAKPEGDLVASITRFAEGPEEMQQVVRSNIQCIGVDNVKISMSGEEITGNRAAEDCYFTAEETAACVEEAHRHGKRVCAHARARDSVKMCVSHGVDVIFHASYVDDEGMIMLEKNRHTSIVAPAINWLVATAYEAEAFGYTQEAAEKAGYVRELDTAIAGLREMHRRGIVILPGGDYGFAWTPHGTYARDLEHFVNLFGFTPHESIIAATAGVAALFMRSHELGRIQPGYLADCILVDGDPLEDIGVLQDHSRLNIVVINGRVHKAASFEYYQDTQRN</sequence>
<dbReference type="AlphaFoldDB" id="A0AAD9ASA2"/>
<evidence type="ECO:0000313" key="3">
    <source>
        <dbReference type="Proteomes" id="UP001243330"/>
    </source>
</evidence>
<comment type="caution">
    <text evidence="2">The sequence shown here is derived from an EMBL/GenBank/DDBJ whole genome shotgun (WGS) entry which is preliminary data.</text>
</comment>
<protein>
    <submittedName>
        <fullName evidence="2">Amidohydrolase</fullName>
    </submittedName>
</protein>
<evidence type="ECO:0000259" key="1">
    <source>
        <dbReference type="Pfam" id="PF01979"/>
    </source>
</evidence>
<dbReference type="InterPro" id="IPR051781">
    <property type="entry name" value="Metallo-dep_Hydrolase"/>
</dbReference>
<dbReference type="CDD" id="cd01299">
    <property type="entry name" value="Met_dep_hydrolase_A"/>
    <property type="match status" value="1"/>
</dbReference>
<proteinExistence type="predicted"/>
<dbReference type="PANTHER" id="PTHR43135">
    <property type="entry name" value="ALPHA-D-RIBOSE 1-METHYLPHOSPHONATE 5-TRIPHOSPHATE DIPHOSPHATASE"/>
    <property type="match status" value="1"/>
</dbReference>
<dbReference type="PANTHER" id="PTHR43135:SF3">
    <property type="entry name" value="ALPHA-D-RIBOSE 1-METHYLPHOSPHONATE 5-TRIPHOSPHATE DIPHOSPHATASE"/>
    <property type="match status" value="1"/>
</dbReference>
<dbReference type="InterPro" id="IPR011059">
    <property type="entry name" value="Metal-dep_hydrolase_composite"/>
</dbReference>
<evidence type="ECO:0000313" key="2">
    <source>
        <dbReference type="EMBL" id="KAK1853631.1"/>
    </source>
</evidence>
<dbReference type="InterPro" id="IPR006680">
    <property type="entry name" value="Amidohydro-rel"/>
</dbReference>
<dbReference type="Pfam" id="PF01979">
    <property type="entry name" value="Amidohydro_1"/>
    <property type="match status" value="1"/>
</dbReference>
<feature type="domain" description="Amidohydrolase-related" evidence="1">
    <location>
        <begin position="113"/>
        <end position="458"/>
    </location>
</feature>
<dbReference type="Proteomes" id="UP001243330">
    <property type="component" value="Unassembled WGS sequence"/>
</dbReference>
<dbReference type="SUPFAM" id="SSF51556">
    <property type="entry name" value="Metallo-dependent hydrolases"/>
    <property type="match status" value="1"/>
</dbReference>